<feature type="chain" id="PRO_5047122927" evidence="1">
    <location>
        <begin position="28"/>
        <end position="437"/>
    </location>
</feature>
<name>A0ABN9WHB5_9DINO</name>
<organism evidence="2 3">
    <name type="scientific">Prorocentrum cordatum</name>
    <dbReference type="NCBI Taxonomy" id="2364126"/>
    <lineage>
        <taxon>Eukaryota</taxon>
        <taxon>Sar</taxon>
        <taxon>Alveolata</taxon>
        <taxon>Dinophyceae</taxon>
        <taxon>Prorocentrales</taxon>
        <taxon>Prorocentraceae</taxon>
        <taxon>Prorocentrum</taxon>
    </lineage>
</organism>
<comment type="caution">
    <text evidence="2">The sequence shown here is derived from an EMBL/GenBank/DDBJ whole genome shotgun (WGS) entry which is preliminary data.</text>
</comment>
<dbReference type="EMBL" id="CAUYUJ010018647">
    <property type="protein sequence ID" value="CAK0885249.1"/>
    <property type="molecule type" value="Genomic_DNA"/>
</dbReference>
<feature type="signal peptide" evidence="1">
    <location>
        <begin position="1"/>
        <end position="27"/>
    </location>
</feature>
<reference evidence="2" key="1">
    <citation type="submission" date="2023-10" db="EMBL/GenBank/DDBJ databases">
        <authorList>
            <person name="Chen Y."/>
            <person name="Shah S."/>
            <person name="Dougan E. K."/>
            <person name="Thang M."/>
            <person name="Chan C."/>
        </authorList>
    </citation>
    <scope>NUCLEOTIDE SEQUENCE [LARGE SCALE GENOMIC DNA]</scope>
</reference>
<gene>
    <name evidence="2" type="ORF">PCOR1329_LOCUS66924</name>
</gene>
<evidence type="ECO:0000256" key="1">
    <source>
        <dbReference type="SAM" id="SignalP"/>
    </source>
</evidence>
<evidence type="ECO:0000313" key="3">
    <source>
        <dbReference type="Proteomes" id="UP001189429"/>
    </source>
</evidence>
<proteinExistence type="predicted"/>
<keyword evidence="1" id="KW-0732">Signal</keyword>
<evidence type="ECO:0000313" key="2">
    <source>
        <dbReference type="EMBL" id="CAK0885249.1"/>
    </source>
</evidence>
<dbReference type="Proteomes" id="UP001189429">
    <property type="component" value="Unassembled WGS sequence"/>
</dbReference>
<keyword evidence="3" id="KW-1185">Reference proteome</keyword>
<protein>
    <submittedName>
        <fullName evidence="2">Uncharacterized protein</fullName>
    </submittedName>
</protein>
<accession>A0ABN9WHB5</accession>
<sequence>MATFFTLHGRFRLIDLVWQLSTDVVAAAAPDPTTGSTRWQPVMNVLGRLPYFGVDEGNERWPTFLSKELAQDLLDTPVFEGGRARVADLRTCCPAGPGAKLGLMLLFNLPRTPTQRQAIPLMRSLLESASGPGGWAHGNPSELELHDIQFMLCELQKFLTFNARNSLRYYRCGAPAPSALPRRRELESLEEALLLFGPGARAVSAEELLQLHGCWQGLPAQAAGPSEGLRSGDRVRLREAGGARLLALGSGRQLRPAASTAEAVAVVLERSGGPGLARPGDEVFLRAPDGTHLAARALAGGRCVVDAPLASGRYCAERAWRLQAAAGAAAGGGSGASGTAEQALGLQPCRGELAGGTLQFSRDGRLACAPPAPRGGGQPVVLEADLRGHEALERVRHEVWEALQEGLRTGRLVQDAEGALALGDAGGVRRRLVGAAG</sequence>